<keyword evidence="2" id="KW-0614">Plasmid</keyword>
<proteinExistence type="predicted"/>
<evidence type="ECO:0000313" key="2">
    <source>
        <dbReference type="EMBL" id="QNT98329.1"/>
    </source>
</evidence>
<feature type="region of interest" description="Disordered" evidence="1">
    <location>
        <begin position="28"/>
        <end position="47"/>
    </location>
</feature>
<dbReference type="EMBL" id="CP051008">
    <property type="protein sequence ID" value="QNT98329.1"/>
    <property type="molecule type" value="Genomic_DNA"/>
</dbReference>
<dbReference type="GeneID" id="91467571"/>
<geneLocation type="plasmid" evidence="2 3">
    <name>pSGRIFU2</name>
</geneLocation>
<feature type="compositionally biased region" description="Pro residues" evidence="1">
    <location>
        <begin position="32"/>
        <end position="43"/>
    </location>
</feature>
<accession>A0A7H1QDE9</accession>
<protein>
    <submittedName>
        <fullName evidence="2">Uncharacterized protein</fullName>
    </submittedName>
</protein>
<name>A0A7H1QDE9_9ACTN</name>
<dbReference type="AlphaFoldDB" id="A0A7H1QDE9"/>
<reference evidence="2 3" key="1">
    <citation type="submission" date="2020-04" db="EMBL/GenBank/DDBJ databases">
        <title>Characterization and engineering of Streptomyces griseofuscus DSM40191 as a potential heterologous host for expression of BGCs.</title>
        <authorList>
            <person name="Gren T."/>
            <person name="Whitford C.M."/>
            <person name="Mohite O.S."/>
            <person name="Joergensen T.S."/>
            <person name="Nielsen J.B."/>
            <person name="Lee S.Y."/>
            <person name="Weber T."/>
        </authorList>
    </citation>
    <scope>NUCLEOTIDE SEQUENCE [LARGE SCALE GENOMIC DNA]</scope>
    <source>
        <strain evidence="2 3">DSM 40191</strain>
        <plasmid evidence="2 3">pSGRIFU2</plasmid>
    </source>
</reference>
<gene>
    <name evidence="2" type="ORF">HEP81_08101</name>
</gene>
<dbReference type="Proteomes" id="UP000516422">
    <property type="component" value="Plasmid pSGRIFU2"/>
</dbReference>
<evidence type="ECO:0000313" key="3">
    <source>
        <dbReference type="Proteomes" id="UP000516422"/>
    </source>
</evidence>
<evidence type="ECO:0000256" key="1">
    <source>
        <dbReference type="SAM" id="MobiDB-lite"/>
    </source>
</evidence>
<dbReference type="RefSeq" id="WP_037663143.1">
    <property type="nucleotide sequence ID" value="NZ_CP051008.1"/>
</dbReference>
<sequence length="201" mass="22545">MPTTIFDVFDQFTRRTADVTAQLTTLGIPLTAPAPPPADPNPADPWASNYPVPVDRSTLAWCTAVTMLANHHHTGIDHQVLAADALLRELGVRGLAQLHSDLHHGSPIDYRYTRCPYCSGIGEDPTQPTCGEVGCAPWLEFAGHDHVCPVCHSDDYQPQWFAEEQMTELEELLADAIEEREERASLRYRIRARLYRRTVRS</sequence>
<organism evidence="2 3">
    <name type="scientific">Streptomyces griseofuscus</name>
    <dbReference type="NCBI Taxonomy" id="146922"/>
    <lineage>
        <taxon>Bacteria</taxon>
        <taxon>Bacillati</taxon>
        <taxon>Actinomycetota</taxon>
        <taxon>Actinomycetes</taxon>
        <taxon>Kitasatosporales</taxon>
        <taxon>Streptomycetaceae</taxon>
        <taxon>Streptomyces</taxon>
    </lineage>
</organism>
<dbReference type="KEGG" id="sgf:HEP81_08101"/>